<dbReference type="AlphaFoldDB" id="A0A1U7CK18"/>
<proteinExistence type="predicted"/>
<organism evidence="2 3">
    <name type="scientific">Paludisphaera borealis</name>
    <dbReference type="NCBI Taxonomy" id="1387353"/>
    <lineage>
        <taxon>Bacteria</taxon>
        <taxon>Pseudomonadati</taxon>
        <taxon>Planctomycetota</taxon>
        <taxon>Planctomycetia</taxon>
        <taxon>Isosphaerales</taxon>
        <taxon>Isosphaeraceae</taxon>
        <taxon>Paludisphaera</taxon>
    </lineage>
</organism>
<dbReference type="STRING" id="1387353.BSF38_00700"/>
<feature type="signal peptide" evidence="1">
    <location>
        <begin position="1"/>
        <end position="22"/>
    </location>
</feature>
<evidence type="ECO:0000313" key="2">
    <source>
        <dbReference type="EMBL" id="APW59284.1"/>
    </source>
</evidence>
<keyword evidence="3" id="KW-1185">Reference proteome</keyword>
<reference evidence="3" key="1">
    <citation type="submission" date="2016-12" db="EMBL/GenBank/DDBJ databases">
        <title>Comparative genomics of four Isosphaeraceae planctomycetes: a common pool of plasmids and glycoside hydrolase genes.</title>
        <authorList>
            <person name="Ivanova A."/>
        </authorList>
    </citation>
    <scope>NUCLEOTIDE SEQUENCE [LARGE SCALE GENOMIC DNA]</scope>
    <source>
        <strain evidence="3">PX4</strain>
    </source>
</reference>
<dbReference type="RefSeq" id="WP_083713735.1">
    <property type="nucleotide sequence ID" value="NZ_CP019082.1"/>
</dbReference>
<keyword evidence="1" id="KW-0732">Signal</keyword>
<dbReference type="Proteomes" id="UP000186309">
    <property type="component" value="Chromosome"/>
</dbReference>
<dbReference type="EMBL" id="CP019082">
    <property type="protein sequence ID" value="APW59284.1"/>
    <property type="molecule type" value="Genomic_DNA"/>
</dbReference>
<name>A0A1U7CK18_9BACT</name>
<feature type="chain" id="PRO_5012504829" description="Beta-galactosidase trimerisation domain-containing protein" evidence="1">
    <location>
        <begin position="23"/>
        <end position="734"/>
    </location>
</feature>
<gene>
    <name evidence="2" type="ORF">BSF38_00700</name>
</gene>
<protein>
    <recommendedName>
        <fullName evidence="4">Beta-galactosidase trimerisation domain-containing protein</fullName>
    </recommendedName>
</protein>
<dbReference type="KEGG" id="pbor:BSF38_00700"/>
<dbReference type="Gene3D" id="3.40.50.880">
    <property type="match status" value="1"/>
</dbReference>
<accession>A0A1U7CK18</accession>
<dbReference type="InterPro" id="IPR029062">
    <property type="entry name" value="Class_I_gatase-like"/>
</dbReference>
<dbReference type="OrthoDB" id="605164at2"/>
<evidence type="ECO:0008006" key="4">
    <source>
        <dbReference type="Google" id="ProtNLM"/>
    </source>
</evidence>
<evidence type="ECO:0000256" key="1">
    <source>
        <dbReference type="SAM" id="SignalP"/>
    </source>
</evidence>
<dbReference type="CDD" id="cd03143">
    <property type="entry name" value="A4_beta-galactosidase_middle_domain"/>
    <property type="match status" value="1"/>
</dbReference>
<evidence type="ECO:0000313" key="3">
    <source>
        <dbReference type="Proteomes" id="UP000186309"/>
    </source>
</evidence>
<sequence length="734" mass="81414">MKPSSRALVLFAFAALTTSVRGQSLNPSALVDPRQKEERTSFQTGAYWDPGLQLPADVVMCYGVGNDLPKRLAQWKSRGYITQLMTGVSWGQYQDYLYGRFDGKNHVDEAQTDRNGKVISHGGDVYYMCPGPNYGKYLAQNVIKAIDAGAEAIHLEEPEFWARAGYGEGFKRAWRAHYKEEWIPPHESPDAQYRASKLKYVLYRDALKQIFDAVKEHNAKTGKNVKCYVPTHSLVNYAQWRIVSPESSLLQVGADGFIAQVWTGTARTHNVYRGVEAERTFQTAFLEYGSMTAATRGSGGKLWFLHDPIEDNPEYTWDNYKINWECTVVASLFWPETSRYEVAPWPDRVFHGKYPRPERGRRFRDLLKARPEPQPIPASYATELLTVMNALNDMEQSDLAWESGTRGVGLVMSDTMMFQREGPNQSDQHLGSFFGLALPMVERGMPVEPVQLENLKTTKDLDRYKVLLMTYEGMKPMSPDADKVLADWVKAGGALVFVDDDRDPYNAVKAWWNAPGGPGFTTPRQSLFEALGVGRDAKPGAHKVDKGTLIWDAASPAALTYKIDGAVQIRKLIEQACQAAGVSYGETDHMVLRRGPYVIAAGLEADKPGQSHTLKGRFIDLFDAGLKVVESVPLAPTTRALLIDLDRAAKAPRVLAAACRVTSETPTPEGGLKFVARGPKDTTAAIRVALAKRPAKVTVDGQPADGESQTWDDASHTLLLRFANGADGRQVAID</sequence>